<feature type="region of interest" description="Disordered" evidence="1">
    <location>
        <begin position="39"/>
        <end position="62"/>
    </location>
</feature>
<gene>
    <name evidence="2" type="ORF">G2W53_040992</name>
</gene>
<evidence type="ECO:0000256" key="1">
    <source>
        <dbReference type="SAM" id="MobiDB-lite"/>
    </source>
</evidence>
<evidence type="ECO:0000313" key="3">
    <source>
        <dbReference type="Proteomes" id="UP000634136"/>
    </source>
</evidence>
<name>A0A834SF09_9FABA</name>
<organism evidence="2 3">
    <name type="scientific">Senna tora</name>
    <dbReference type="NCBI Taxonomy" id="362788"/>
    <lineage>
        <taxon>Eukaryota</taxon>
        <taxon>Viridiplantae</taxon>
        <taxon>Streptophyta</taxon>
        <taxon>Embryophyta</taxon>
        <taxon>Tracheophyta</taxon>
        <taxon>Spermatophyta</taxon>
        <taxon>Magnoliopsida</taxon>
        <taxon>eudicotyledons</taxon>
        <taxon>Gunneridae</taxon>
        <taxon>Pentapetalae</taxon>
        <taxon>rosids</taxon>
        <taxon>fabids</taxon>
        <taxon>Fabales</taxon>
        <taxon>Fabaceae</taxon>
        <taxon>Caesalpinioideae</taxon>
        <taxon>Cassia clade</taxon>
        <taxon>Senna</taxon>
    </lineage>
</organism>
<keyword evidence="3" id="KW-1185">Reference proteome</keyword>
<proteinExistence type="predicted"/>
<accession>A0A834SF09</accession>
<sequence length="62" mass="6358">MPVSKKVSLTKASPLVFLLTKEGNGSCGAKCHSSFSMQILQSASSPQEQKGGEGGEDEGSSV</sequence>
<protein>
    <submittedName>
        <fullName evidence="2">Uncharacterized protein</fullName>
    </submittedName>
</protein>
<reference evidence="2" key="1">
    <citation type="submission" date="2020-09" db="EMBL/GenBank/DDBJ databases">
        <title>Genome-Enabled Discovery of Anthraquinone Biosynthesis in Senna tora.</title>
        <authorList>
            <person name="Kang S.-H."/>
            <person name="Pandey R.P."/>
            <person name="Lee C.-M."/>
            <person name="Sim J.-S."/>
            <person name="Jeong J.-T."/>
            <person name="Choi B.-S."/>
            <person name="Jung M."/>
            <person name="Ginzburg D."/>
            <person name="Zhao K."/>
            <person name="Won S.Y."/>
            <person name="Oh T.-J."/>
            <person name="Yu Y."/>
            <person name="Kim N.-H."/>
            <person name="Lee O.R."/>
            <person name="Lee T.-H."/>
            <person name="Bashyal P."/>
            <person name="Kim T.-S."/>
            <person name="Lee W.-H."/>
            <person name="Kawkins C."/>
            <person name="Kim C.-K."/>
            <person name="Kim J.S."/>
            <person name="Ahn B.O."/>
            <person name="Rhee S.Y."/>
            <person name="Sohng J.K."/>
        </authorList>
    </citation>
    <scope>NUCLEOTIDE SEQUENCE</scope>
    <source>
        <tissue evidence="2">Leaf</tissue>
    </source>
</reference>
<dbReference type="AlphaFoldDB" id="A0A834SF09"/>
<comment type="caution">
    <text evidence="2">The sequence shown here is derived from an EMBL/GenBank/DDBJ whole genome shotgun (WGS) entry which is preliminary data.</text>
</comment>
<evidence type="ECO:0000313" key="2">
    <source>
        <dbReference type="EMBL" id="KAF7801881.1"/>
    </source>
</evidence>
<dbReference type="Proteomes" id="UP000634136">
    <property type="component" value="Unassembled WGS sequence"/>
</dbReference>
<dbReference type="EMBL" id="JAAIUW010000013">
    <property type="protein sequence ID" value="KAF7801881.1"/>
    <property type="molecule type" value="Genomic_DNA"/>
</dbReference>